<dbReference type="Proteomes" id="UP000199009">
    <property type="component" value="Chromosome I"/>
</dbReference>
<evidence type="ECO:0000313" key="2">
    <source>
        <dbReference type="Proteomes" id="UP000199009"/>
    </source>
</evidence>
<name>A0A1G7XM36_9MICO</name>
<reference evidence="1 2" key="1">
    <citation type="submission" date="2016-10" db="EMBL/GenBank/DDBJ databases">
        <authorList>
            <person name="de Groot N.N."/>
        </authorList>
    </citation>
    <scope>NUCLEOTIDE SEQUENCE [LARGE SCALE GENOMIC DNA]</scope>
    <source>
        <strain evidence="1 2">DSM 23142</strain>
    </source>
</reference>
<keyword evidence="2" id="KW-1185">Reference proteome</keyword>
<accession>A0A1G7XM36</accession>
<organism evidence="1 2">
    <name type="scientific">Microbacterium pygmaeum</name>
    <dbReference type="NCBI Taxonomy" id="370764"/>
    <lineage>
        <taxon>Bacteria</taxon>
        <taxon>Bacillati</taxon>
        <taxon>Actinomycetota</taxon>
        <taxon>Actinomycetes</taxon>
        <taxon>Micrococcales</taxon>
        <taxon>Microbacteriaceae</taxon>
        <taxon>Microbacterium</taxon>
    </lineage>
</organism>
<dbReference type="STRING" id="370764.SAMN04489810_1468"/>
<sequence>MTMTTSNHDQSRDLQRDARAWSTFSGMTYTAALRLMKHPLAQGILGERLSARKLISVLTENLVLSQPVWDTAASGTESDTGARVSHLGDNGLWSADEHPLRSSTEGDYLVVVLTAELLRAFSPTAEPREDAFSYNLKHTAEQFFAQHLGDFSYVPNGVAIWSAAALELPIEATAPEGYTPNANFGLEPLQVEYARRTRQNSGSSILAHHHRPPGYAYFASALERYRDTGAVPERWNGVDEQAEPVTSPFHEWLVTQVNPAGGRGVLGSRERLVYDYRAGIADSDHGIARQPEDLLRILFELGAVDPFLTAAREVIVDWARTSPESTGIRTELIDRSRGDHGGWGAGGGDVEQYEYLCPCGEGKILEEHENIPGFREHDVTILCKRCNAEWQLVAGRSTSNWRVEPKLAQPGANAARAI</sequence>
<proteinExistence type="predicted"/>
<dbReference type="AlphaFoldDB" id="A0A1G7XM36"/>
<gene>
    <name evidence="1" type="ORF">SAMN04489810_1468</name>
</gene>
<dbReference type="EMBL" id="LT629692">
    <property type="protein sequence ID" value="SDG85161.1"/>
    <property type="molecule type" value="Genomic_DNA"/>
</dbReference>
<protein>
    <submittedName>
        <fullName evidence="1">Uncharacterized protein</fullName>
    </submittedName>
</protein>
<evidence type="ECO:0000313" key="1">
    <source>
        <dbReference type="EMBL" id="SDG85161.1"/>
    </source>
</evidence>